<reference evidence="13 14" key="1">
    <citation type="submission" date="2018-10" db="EMBL/GenBank/DDBJ databases">
        <title>Sinomicrobium pectinilyticum sp. nov., a pectinase-producing bacterium isolated from alkaline and saline soil, and emended description of the genus Sinomicrobium.</title>
        <authorList>
            <person name="Cheng B."/>
            <person name="Li C."/>
            <person name="Lai Q."/>
            <person name="Du M."/>
            <person name="Shao Z."/>
            <person name="Xu P."/>
            <person name="Yang C."/>
        </authorList>
    </citation>
    <scope>NUCLEOTIDE SEQUENCE [LARGE SCALE GENOMIC DNA]</scope>
    <source>
        <strain evidence="13 14">5DNS001</strain>
    </source>
</reference>
<dbReference type="GO" id="GO:0009279">
    <property type="term" value="C:cell outer membrane"/>
    <property type="evidence" value="ECO:0007669"/>
    <property type="project" value="UniProtKB-SubCell"/>
</dbReference>
<keyword evidence="13" id="KW-0675">Receptor</keyword>
<dbReference type="EMBL" id="RJTM01000136">
    <property type="protein sequence ID" value="RNL78142.1"/>
    <property type="molecule type" value="Genomic_DNA"/>
</dbReference>
<keyword evidence="14" id="KW-1185">Reference proteome</keyword>
<dbReference type="Gene3D" id="2.60.40.1120">
    <property type="entry name" value="Carboxypeptidase-like, regulatory domain"/>
    <property type="match status" value="1"/>
</dbReference>
<dbReference type="RefSeq" id="WP_123217726.1">
    <property type="nucleotide sequence ID" value="NZ_RJTM01000136.1"/>
</dbReference>
<feature type="chain" id="PRO_5018104009" evidence="10">
    <location>
        <begin position="26"/>
        <end position="947"/>
    </location>
</feature>
<dbReference type="SUPFAM" id="SSF56935">
    <property type="entry name" value="Porins"/>
    <property type="match status" value="1"/>
</dbReference>
<evidence type="ECO:0000256" key="6">
    <source>
        <dbReference type="ARBA" id="ARBA00023136"/>
    </source>
</evidence>
<feature type="signal peptide" evidence="10">
    <location>
        <begin position="1"/>
        <end position="25"/>
    </location>
</feature>
<evidence type="ECO:0000256" key="1">
    <source>
        <dbReference type="ARBA" id="ARBA00004571"/>
    </source>
</evidence>
<dbReference type="InterPro" id="IPR036942">
    <property type="entry name" value="Beta-barrel_TonB_sf"/>
</dbReference>
<dbReference type="Proteomes" id="UP000267469">
    <property type="component" value="Unassembled WGS sequence"/>
</dbReference>
<organism evidence="13 14">
    <name type="scientific">Sinomicrobium pectinilyticum</name>
    <dbReference type="NCBI Taxonomy" id="1084421"/>
    <lineage>
        <taxon>Bacteria</taxon>
        <taxon>Pseudomonadati</taxon>
        <taxon>Bacteroidota</taxon>
        <taxon>Flavobacteriia</taxon>
        <taxon>Flavobacteriales</taxon>
        <taxon>Flavobacteriaceae</taxon>
        <taxon>Sinomicrobium</taxon>
    </lineage>
</organism>
<dbReference type="InterPro" id="IPR039426">
    <property type="entry name" value="TonB-dep_rcpt-like"/>
</dbReference>
<gene>
    <name evidence="13" type="ORF">ED312_19600</name>
</gene>
<dbReference type="InterPro" id="IPR012910">
    <property type="entry name" value="Plug_dom"/>
</dbReference>
<name>A0A3N0DR95_SINP1</name>
<dbReference type="Gene3D" id="2.170.130.10">
    <property type="entry name" value="TonB-dependent receptor, plug domain"/>
    <property type="match status" value="1"/>
</dbReference>
<evidence type="ECO:0000259" key="11">
    <source>
        <dbReference type="Pfam" id="PF00593"/>
    </source>
</evidence>
<dbReference type="InterPro" id="IPR000531">
    <property type="entry name" value="Beta-barrel_TonB"/>
</dbReference>
<dbReference type="PANTHER" id="PTHR40980:SF4">
    <property type="entry name" value="TONB-DEPENDENT RECEPTOR-LIKE BETA-BARREL DOMAIN-CONTAINING PROTEIN"/>
    <property type="match status" value="1"/>
</dbReference>
<keyword evidence="5 9" id="KW-0798">TonB box</keyword>
<dbReference type="PANTHER" id="PTHR40980">
    <property type="entry name" value="PLUG DOMAIN-CONTAINING PROTEIN"/>
    <property type="match status" value="1"/>
</dbReference>
<protein>
    <submittedName>
        <fullName evidence="13">TonB-dependent receptor</fullName>
    </submittedName>
</protein>
<dbReference type="CDD" id="cd01347">
    <property type="entry name" value="ligand_gated_channel"/>
    <property type="match status" value="1"/>
</dbReference>
<keyword evidence="3 8" id="KW-1134">Transmembrane beta strand</keyword>
<comment type="similarity">
    <text evidence="8 9">Belongs to the TonB-dependent receptor family.</text>
</comment>
<dbReference type="Pfam" id="PF00593">
    <property type="entry name" value="TonB_dep_Rec_b-barrel"/>
    <property type="match status" value="1"/>
</dbReference>
<keyword evidence="2 8" id="KW-0813">Transport</keyword>
<dbReference type="Gene3D" id="2.40.170.20">
    <property type="entry name" value="TonB-dependent receptor, beta-barrel domain"/>
    <property type="match status" value="1"/>
</dbReference>
<dbReference type="Pfam" id="PF07715">
    <property type="entry name" value="Plug"/>
    <property type="match status" value="1"/>
</dbReference>
<dbReference type="InterPro" id="IPR037066">
    <property type="entry name" value="Plug_dom_sf"/>
</dbReference>
<dbReference type="InterPro" id="IPR010104">
    <property type="entry name" value="TonB_rcpt_bac"/>
</dbReference>
<evidence type="ECO:0000256" key="8">
    <source>
        <dbReference type="PROSITE-ProRule" id="PRU01360"/>
    </source>
</evidence>
<dbReference type="Pfam" id="PF13715">
    <property type="entry name" value="CarbopepD_reg_2"/>
    <property type="match status" value="1"/>
</dbReference>
<evidence type="ECO:0000256" key="4">
    <source>
        <dbReference type="ARBA" id="ARBA00022692"/>
    </source>
</evidence>
<dbReference type="SUPFAM" id="SSF49464">
    <property type="entry name" value="Carboxypeptidase regulatory domain-like"/>
    <property type="match status" value="1"/>
</dbReference>
<feature type="domain" description="TonB-dependent receptor-like beta-barrel" evidence="11">
    <location>
        <begin position="469"/>
        <end position="913"/>
    </location>
</feature>
<dbReference type="NCBIfam" id="TIGR01782">
    <property type="entry name" value="TonB-Xanth-Caul"/>
    <property type="match status" value="1"/>
</dbReference>
<evidence type="ECO:0000256" key="5">
    <source>
        <dbReference type="ARBA" id="ARBA00023077"/>
    </source>
</evidence>
<comment type="caution">
    <text evidence="13">The sequence shown here is derived from an EMBL/GenBank/DDBJ whole genome shotgun (WGS) entry which is preliminary data.</text>
</comment>
<feature type="domain" description="TonB-dependent receptor plug" evidence="12">
    <location>
        <begin position="136"/>
        <end position="236"/>
    </location>
</feature>
<dbReference type="AlphaFoldDB" id="A0A3N0DR95"/>
<sequence>MKPEIYLNLFFVTLLVAIFPSQAQAQQTGNIRGVITDDTGLYVPGATVLIEDLNKGTVTNFDGEFTFVDVKPGIHTVSVRYLGYATLTREVDVTAGNTVTLEISLTSQNTELTEVVLTGYGFGNQVKALNTQKNKQNITNIVSADQVGKFPDANIGDAMKRIPGITMQVDQGEARNIVVRGLAPQLNSVTLNGSRIPSAEGDNRNVQMDLIPSDMIQTIEVNKAVTPDMDADALGGSVNLITRSAPSDFRLSATVGSGVNFITDKRILSGSFLVGDRSKNKKFGWMIAASVNDNDYGSDNVEAEWSNEFEYNAHDDEDNLEKAEVNPYVSQVEIRKYLVQRIRRSFSANMEYAFDPGNTIYFKGMYNWRDDKENRYATATEIIDGEDIFPGDFTIENGDLTSFPVEAEKSLKGGVNSKRGEGRRLEEQRMQNYTLGGEHLFGSLKMDWMGAYALAREKKPQERAYSFESDDAYRANSFNTRKPYHGILTTLSPENYEFDEFEETNSFTEEEDVNAFVNVELPADFFGYGSGIVKFGARGRFKNKTRNNDEAVYIPLSGIETMADTDVITYNDNFLAGKKYIPGFFTSAAYVGALDFSNENEFDREENEEILAENYDIKENVIAGYIMANQKLSDKLSILAGVRVENTSVKSIGNEVIFDDEGDFTGSYELKDKSSYTNILPGVHFKYNPAGNTVLRLAWTNTLSRPNYIDLVPYRQVVQEDERIFIGNSELDPTTSMNFDFMAEHYFQSVGIISGGMFYKSLKDFIYVFVTEDAATGYDLFQPLNGDNARIAGAEVAFQRRLDFLPGFARNLGIYLNYTYVNAKANGITNEDGDERGDLDLPGAAPHMFNGSLSYSGDKFSARISANFSDAYLNELGGETFEDRYYDQQFFLDFNTSFAINKNLRIFADLNNITNQPLRFYQGNRNRTMQMEYYGRRLTFGVKYDLF</sequence>
<evidence type="ECO:0000256" key="10">
    <source>
        <dbReference type="SAM" id="SignalP"/>
    </source>
</evidence>
<evidence type="ECO:0000256" key="9">
    <source>
        <dbReference type="RuleBase" id="RU003357"/>
    </source>
</evidence>
<keyword evidence="6 8" id="KW-0472">Membrane</keyword>
<evidence type="ECO:0000256" key="2">
    <source>
        <dbReference type="ARBA" id="ARBA00022448"/>
    </source>
</evidence>
<dbReference type="OrthoDB" id="8727862at2"/>
<accession>A0A3N0DR95</accession>
<keyword evidence="4 8" id="KW-0812">Transmembrane</keyword>
<keyword evidence="7 8" id="KW-0998">Cell outer membrane</keyword>
<proteinExistence type="inferred from homology"/>
<dbReference type="PROSITE" id="PS52016">
    <property type="entry name" value="TONB_DEPENDENT_REC_3"/>
    <property type="match status" value="1"/>
</dbReference>
<evidence type="ECO:0000313" key="14">
    <source>
        <dbReference type="Proteomes" id="UP000267469"/>
    </source>
</evidence>
<evidence type="ECO:0000259" key="12">
    <source>
        <dbReference type="Pfam" id="PF07715"/>
    </source>
</evidence>
<keyword evidence="10" id="KW-0732">Signal</keyword>
<evidence type="ECO:0000256" key="7">
    <source>
        <dbReference type="ARBA" id="ARBA00023237"/>
    </source>
</evidence>
<evidence type="ECO:0000313" key="13">
    <source>
        <dbReference type="EMBL" id="RNL78142.1"/>
    </source>
</evidence>
<comment type="subcellular location">
    <subcellularLocation>
        <location evidence="1 8">Cell outer membrane</location>
        <topology evidence="1 8">Multi-pass membrane protein</topology>
    </subcellularLocation>
</comment>
<dbReference type="InterPro" id="IPR008969">
    <property type="entry name" value="CarboxyPept-like_regulatory"/>
</dbReference>
<evidence type="ECO:0000256" key="3">
    <source>
        <dbReference type="ARBA" id="ARBA00022452"/>
    </source>
</evidence>